<organism evidence="1 2">
    <name type="scientific">Nannocystis exedens</name>
    <dbReference type="NCBI Taxonomy" id="54"/>
    <lineage>
        <taxon>Bacteria</taxon>
        <taxon>Pseudomonadati</taxon>
        <taxon>Myxococcota</taxon>
        <taxon>Polyangia</taxon>
        <taxon>Nannocystales</taxon>
        <taxon>Nannocystaceae</taxon>
        <taxon>Nannocystis</taxon>
    </lineage>
</organism>
<reference evidence="2" key="1">
    <citation type="submission" date="2016-10" db="EMBL/GenBank/DDBJ databases">
        <authorList>
            <person name="Varghese N."/>
            <person name="Submissions S."/>
        </authorList>
    </citation>
    <scope>NUCLEOTIDE SEQUENCE [LARGE SCALE GENOMIC DNA]</scope>
    <source>
        <strain evidence="2">ATCC 25963</strain>
    </source>
</reference>
<sequence>MNQSDAKRIAADAGDCPTPRPIPSAYAVNVQDGELYRVYDGTQVGDWWWVVLPSDVPSQRPVDDAMLGFTCRMEKHDDHHWRVQVQAHFRDGGSRPGSAVALLIYRGSAEARAATGPRGHVAAGMSIHTTLHPERKAASSRY</sequence>
<dbReference type="Proteomes" id="UP000199400">
    <property type="component" value="Unassembled WGS sequence"/>
</dbReference>
<dbReference type="RefSeq" id="WP_096334308.1">
    <property type="nucleotide sequence ID" value="NZ_FOMX01000002.1"/>
</dbReference>
<keyword evidence="2" id="KW-1185">Reference proteome</keyword>
<dbReference type="EMBL" id="FOMX01000002">
    <property type="protein sequence ID" value="SFD53019.1"/>
    <property type="molecule type" value="Genomic_DNA"/>
</dbReference>
<name>A0A1I1T2W6_9BACT</name>
<proteinExistence type="predicted"/>
<evidence type="ECO:0000313" key="1">
    <source>
        <dbReference type="EMBL" id="SFD53019.1"/>
    </source>
</evidence>
<accession>A0A1I1T2W6</accession>
<evidence type="ECO:0000313" key="2">
    <source>
        <dbReference type="Proteomes" id="UP000199400"/>
    </source>
</evidence>
<protein>
    <submittedName>
        <fullName evidence="1">Uncharacterized protein</fullName>
    </submittedName>
</protein>
<gene>
    <name evidence="1" type="ORF">SAMN02745121_00454</name>
</gene>
<dbReference type="AlphaFoldDB" id="A0A1I1T2W6"/>